<gene>
    <name evidence="3" type="ORF">MUY27_04560</name>
</gene>
<dbReference type="Pfam" id="PF00582">
    <property type="entry name" value="Usp"/>
    <property type="match status" value="2"/>
</dbReference>
<feature type="domain" description="UspA" evidence="2">
    <location>
        <begin position="162"/>
        <end position="287"/>
    </location>
</feature>
<reference evidence="3" key="1">
    <citation type="submission" date="2022-04" db="EMBL/GenBank/DDBJ databases">
        <title>Mucilaginibacter sp. RS28 isolated from freshwater.</title>
        <authorList>
            <person name="Ko S.-R."/>
        </authorList>
    </citation>
    <scope>NUCLEOTIDE SEQUENCE</scope>
    <source>
        <strain evidence="3">RS28</strain>
    </source>
</reference>
<dbReference type="CDD" id="cd00293">
    <property type="entry name" value="USP-like"/>
    <property type="match status" value="1"/>
</dbReference>
<comment type="similarity">
    <text evidence="1">Belongs to the universal stress protein A family.</text>
</comment>
<dbReference type="PANTHER" id="PTHR46268:SF6">
    <property type="entry name" value="UNIVERSAL STRESS PROTEIN UP12"/>
    <property type="match status" value="1"/>
</dbReference>
<accession>A0A9X1X5C2</accession>
<organism evidence="3 4">
    <name type="scientific">Mucilaginibacter straminoryzae</name>
    <dbReference type="NCBI Taxonomy" id="2932774"/>
    <lineage>
        <taxon>Bacteria</taxon>
        <taxon>Pseudomonadati</taxon>
        <taxon>Bacteroidota</taxon>
        <taxon>Sphingobacteriia</taxon>
        <taxon>Sphingobacteriales</taxon>
        <taxon>Sphingobacteriaceae</taxon>
        <taxon>Mucilaginibacter</taxon>
    </lineage>
</organism>
<feature type="domain" description="UspA" evidence="2">
    <location>
        <begin position="1"/>
        <end position="153"/>
    </location>
</feature>
<sequence length="298" mass="33010">MKRILVPTDFSEAAENAARYALNLAISLKADIELVNAMKVPAETPMAAQVAWPLEDYNDVRNQVYFELKALAAKLKADEIDLTLNHPAAYRPVIKESSEVGNVSDVVRNMVSAHTAQMVVMGMSGAGSLSRFFIGSNSREMIDKAGFPVLLIPPHCGYKRIEKIAFATALSQDDVDVVHQLCLFATPLNAEILLVHVTEEQADNGNNQKKIDGFLNEITCKINYPKIYYRHIKGPDVNAGLDWLTENGRVDMLAMVHRKAGILKDIFEGSHTQRMARHISLPLMVFPGAEKHSALPIF</sequence>
<evidence type="ECO:0000256" key="1">
    <source>
        <dbReference type="ARBA" id="ARBA00008791"/>
    </source>
</evidence>
<dbReference type="Proteomes" id="UP001139450">
    <property type="component" value="Unassembled WGS sequence"/>
</dbReference>
<dbReference type="PANTHER" id="PTHR46268">
    <property type="entry name" value="STRESS RESPONSE PROTEIN NHAX"/>
    <property type="match status" value="1"/>
</dbReference>
<proteinExistence type="inferred from homology"/>
<protein>
    <submittedName>
        <fullName evidence="3">Universal stress protein</fullName>
    </submittedName>
</protein>
<evidence type="ECO:0000259" key="2">
    <source>
        <dbReference type="Pfam" id="PF00582"/>
    </source>
</evidence>
<evidence type="ECO:0000313" key="4">
    <source>
        <dbReference type="Proteomes" id="UP001139450"/>
    </source>
</evidence>
<dbReference type="SUPFAM" id="SSF52402">
    <property type="entry name" value="Adenine nucleotide alpha hydrolases-like"/>
    <property type="match status" value="2"/>
</dbReference>
<dbReference type="InterPro" id="IPR006016">
    <property type="entry name" value="UspA"/>
</dbReference>
<dbReference type="RefSeq" id="WP_245128804.1">
    <property type="nucleotide sequence ID" value="NZ_JALJEJ010000002.1"/>
</dbReference>
<keyword evidence="4" id="KW-1185">Reference proteome</keyword>
<dbReference type="PRINTS" id="PR01438">
    <property type="entry name" value="UNVRSLSTRESS"/>
</dbReference>
<comment type="caution">
    <text evidence="3">The sequence shown here is derived from an EMBL/GenBank/DDBJ whole genome shotgun (WGS) entry which is preliminary data.</text>
</comment>
<evidence type="ECO:0000313" key="3">
    <source>
        <dbReference type="EMBL" id="MCJ8208969.1"/>
    </source>
</evidence>
<dbReference type="InterPro" id="IPR006015">
    <property type="entry name" value="Universal_stress_UspA"/>
</dbReference>
<name>A0A9X1X5C2_9SPHI</name>
<dbReference type="AlphaFoldDB" id="A0A9X1X5C2"/>
<dbReference type="Gene3D" id="3.40.50.12370">
    <property type="match status" value="1"/>
</dbReference>
<dbReference type="EMBL" id="JALJEJ010000002">
    <property type="protein sequence ID" value="MCJ8208969.1"/>
    <property type="molecule type" value="Genomic_DNA"/>
</dbReference>